<dbReference type="KEGG" id="tasa:A1Q1_00824"/>
<feature type="domain" description="C3H1-type" evidence="10">
    <location>
        <begin position="271"/>
        <end position="295"/>
    </location>
</feature>
<evidence type="ECO:0000256" key="6">
    <source>
        <dbReference type="ARBA" id="ARBA00022833"/>
    </source>
</evidence>
<keyword evidence="6 8" id="KW-0862">Zinc</keyword>
<evidence type="ECO:0000256" key="8">
    <source>
        <dbReference type="PROSITE-ProRule" id="PRU00723"/>
    </source>
</evidence>
<gene>
    <name evidence="11" type="ORF">A1Q1_00824</name>
</gene>
<keyword evidence="7" id="KW-0539">Nucleus</keyword>
<evidence type="ECO:0000256" key="1">
    <source>
        <dbReference type="ARBA" id="ARBA00004123"/>
    </source>
</evidence>
<sequence length="474" mass="49954">MSKKLSMDQATALQAEVQQELERREWAEAGGTSSSKVTVLINRQCDGGVQTEMDDHFDASFLDWLFTRYEAMLNQGSPAAPVDAPAAEPAAPPAAAPQSAEPSSGAGSRMFASAVEGTKRKAEGEHERRRLPDGPLGAPASAPTGPRMGGQGRNLADRLGPRGQAPMRGNGVNIRGRGGHTNQPYRPQQQQQGFGMGMGVPGMQGQQEMMMQMMAMQANMMQMAEQMQSMQQGQSQRGGRPTRGGAPAHTPHKAISKPVAGAKSGPIPDRPTSTALCKFGVGCNNARCTYSHPSPVADEKTGMVLSEEACPAGKNCKDAECVKSHVSPAAVLGEGAGPSRLLCKFQHCTNPSCQFRHEDANGNPIAPPALSNPAPSAEASKPSLDSALDDSKVERPCRYGERCTRADCKFTHPASRPTPKGGKPAGGKPAGGFKNKAARTDDAISGDMGPSKKFGLNPNAGEFKPKEDDIQVTM</sequence>
<keyword evidence="4" id="KW-0677">Repeat</keyword>
<dbReference type="GO" id="GO:0008143">
    <property type="term" value="F:poly(A) binding"/>
    <property type="evidence" value="ECO:0007669"/>
    <property type="project" value="InterPro"/>
</dbReference>
<evidence type="ECO:0000259" key="10">
    <source>
        <dbReference type="PROSITE" id="PS50103"/>
    </source>
</evidence>
<feature type="compositionally biased region" description="Low complexity" evidence="9">
    <location>
        <begin position="78"/>
        <end position="89"/>
    </location>
</feature>
<dbReference type="PANTHER" id="PTHR14738:SF29">
    <property type="entry name" value="ZINC FINGER CCCH DOMAIN-CONTAINING PROTEIN 14"/>
    <property type="match status" value="1"/>
</dbReference>
<evidence type="ECO:0000256" key="9">
    <source>
        <dbReference type="SAM" id="MobiDB-lite"/>
    </source>
</evidence>
<feature type="region of interest" description="Disordered" evidence="9">
    <location>
        <begin position="226"/>
        <end position="267"/>
    </location>
</feature>
<dbReference type="InterPro" id="IPR040366">
    <property type="entry name" value="Nab2/ZC3H14"/>
</dbReference>
<keyword evidence="3 8" id="KW-0479">Metal-binding</keyword>
<dbReference type="InterPro" id="IPR049017">
    <property type="entry name" value="Nab2_Znf4"/>
</dbReference>
<dbReference type="Pfam" id="PF14608">
    <property type="entry name" value="zf-CCCH_2"/>
    <property type="match status" value="3"/>
</dbReference>
<dbReference type="HOGENOM" id="CLU_031482_1_0_1"/>
<dbReference type="InterPro" id="IPR000571">
    <property type="entry name" value="Znf_CCCH"/>
</dbReference>
<accession>J5R022</accession>
<evidence type="ECO:0000313" key="12">
    <source>
        <dbReference type="Proteomes" id="UP000002748"/>
    </source>
</evidence>
<evidence type="ECO:0000256" key="5">
    <source>
        <dbReference type="ARBA" id="ARBA00022771"/>
    </source>
</evidence>
<comment type="similarity">
    <text evidence="2">Belongs to the ZC3H14 family.</text>
</comment>
<evidence type="ECO:0000256" key="3">
    <source>
        <dbReference type="ARBA" id="ARBA00022723"/>
    </source>
</evidence>
<feature type="zinc finger region" description="C3H1-type" evidence="8">
    <location>
        <begin position="271"/>
        <end position="295"/>
    </location>
</feature>
<name>J5R022_TRIAS</name>
<comment type="caution">
    <text evidence="11">The sequence shown here is derived from an EMBL/GenBank/DDBJ whole genome shotgun (WGS) entry which is preliminary data.</text>
</comment>
<proteinExistence type="inferred from homology"/>
<feature type="region of interest" description="Disordered" evidence="9">
    <location>
        <begin position="78"/>
        <end position="195"/>
    </location>
</feature>
<evidence type="ECO:0000313" key="11">
    <source>
        <dbReference type="EMBL" id="EJT49983.1"/>
    </source>
</evidence>
<evidence type="ECO:0000256" key="2">
    <source>
        <dbReference type="ARBA" id="ARBA00008423"/>
    </source>
</evidence>
<dbReference type="AlphaFoldDB" id="J5R022"/>
<evidence type="ECO:0000256" key="4">
    <source>
        <dbReference type="ARBA" id="ARBA00022737"/>
    </source>
</evidence>
<evidence type="ECO:0000256" key="7">
    <source>
        <dbReference type="ARBA" id="ARBA00023242"/>
    </source>
</evidence>
<feature type="region of interest" description="Disordered" evidence="9">
    <location>
        <begin position="359"/>
        <end position="391"/>
    </location>
</feature>
<feature type="compositionally biased region" description="Basic and acidic residues" evidence="9">
    <location>
        <begin position="117"/>
        <end position="132"/>
    </location>
</feature>
<feature type="compositionally biased region" description="Low complexity" evidence="9">
    <location>
        <begin position="368"/>
        <end position="380"/>
    </location>
</feature>
<dbReference type="Gene3D" id="4.10.1000.40">
    <property type="match status" value="2"/>
</dbReference>
<reference evidence="11 12" key="1">
    <citation type="journal article" date="2012" name="Eukaryot. Cell">
        <title>Draft genome sequence of CBS 2479, the standard type strain of Trichosporon asahii.</title>
        <authorList>
            <person name="Yang R.Y."/>
            <person name="Li H.T."/>
            <person name="Zhu H."/>
            <person name="Zhou G.P."/>
            <person name="Wang M."/>
            <person name="Wang L."/>
        </authorList>
    </citation>
    <scope>NUCLEOTIDE SEQUENCE [LARGE SCALE GENOMIC DNA]</scope>
    <source>
        <strain evidence="12">ATCC 90039 / CBS 2479 / JCM 2466 / KCTC 7840 / NCYC 2677 / UAMH 7654</strain>
    </source>
</reference>
<dbReference type="GO" id="GO:0005737">
    <property type="term" value="C:cytoplasm"/>
    <property type="evidence" value="ECO:0007669"/>
    <property type="project" value="TreeGrafter"/>
</dbReference>
<dbReference type="Pfam" id="PF21803">
    <property type="entry name" value="Nab2-zf4"/>
    <property type="match status" value="1"/>
</dbReference>
<feature type="compositionally biased region" description="Low complexity" evidence="9">
    <location>
        <begin position="226"/>
        <end position="248"/>
    </location>
</feature>
<dbReference type="GO" id="GO:0005634">
    <property type="term" value="C:nucleus"/>
    <property type="evidence" value="ECO:0007669"/>
    <property type="project" value="UniProtKB-SubCell"/>
</dbReference>
<dbReference type="OrthoDB" id="438553at2759"/>
<feature type="compositionally biased region" description="Low complexity" evidence="9">
    <location>
        <begin position="96"/>
        <end position="108"/>
    </location>
</feature>
<dbReference type="FunFam" id="4.10.1000.40:FF:000008">
    <property type="entry name" value="Unplaced genomic scaffold supercont1.1, whole genome shotgun sequence"/>
    <property type="match status" value="1"/>
</dbReference>
<organism evidence="11 12">
    <name type="scientific">Trichosporon asahii var. asahii (strain ATCC 90039 / CBS 2479 / JCM 2466 / KCTC 7840 / NBRC 103889/ NCYC 2677 / UAMH 7654)</name>
    <name type="common">Yeast</name>
    <dbReference type="NCBI Taxonomy" id="1186058"/>
    <lineage>
        <taxon>Eukaryota</taxon>
        <taxon>Fungi</taxon>
        <taxon>Dikarya</taxon>
        <taxon>Basidiomycota</taxon>
        <taxon>Agaricomycotina</taxon>
        <taxon>Tremellomycetes</taxon>
        <taxon>Trichosporonales</taxon>
        <taxon>Trichosporonaceae</taxon>
        <taxon>Trichosporon</taxon>
    </lineage>
</organism>
<keyword evidence="5 8" id="KW-0863">Zinc-finger</keyword>
<dbReference type="Proteomes" id="UP000002748">
    <property type="component" value="Unassembled WGS sequence"/>
</dbReference>
<dbReference type="PANTHER" id="PTHR14738">
    <property type="entry name" value="ZINC FINGER CCCH DOMAIN-CONTAINING PROTEIN 14"/>
    <property type="match status" value="1"/>
</dbReference>
<dbReference type="EMBL" id="ALBS01000139">
    <property type="protein sequence ID" value="EJT49983.1"/>
    <property type="molecule type" value="Genomic_DNA"/>
</dbReference>
<dbReference type="GO" id="GO:0043488">
    <property type="term" value="P:regulation of mRNA stability"/>
    <property type="evidence" value="ECO:0007669"/>
    <property type="project" value="InterPro"/>
</dbReference>
<dbReference type="RefSeq" id="XP_014181199.1">
    <property type="nucleotide sequence ID" value="XM_014325724.1"/>
</dbReference>
<comment type="subcellular location">
    <subcellularLocation>
        <location evidence="1">Nucleus</location>
    </subcellularLocation>
</comment>
<dbReference type="PROSITE" id="PS50103">
    <property type="entry name" value="ZF_C3H1"/>
    <property type="match status" value="1"/>
</dbReference>
<feature type="region of interest" description="Disordered" evidence="9">
    <location>
        <begin position="410"/>
        <end position="474"/>
    </location>
</feature>
<protein>
    <recommendedName>
        <fullName evidence="10">C3H1-type domain-containing protein</fullName>
    </recommendedName>
</protein>
<dbReference type="VEuPathDB" id="FungiDB:A1Q1_00824"/>
<feature type="compositionally biased region" description="Basic and acidic residues" evidence="9">
    <location>
        <begin position="463"/>
        <end position="474"/>
    </location>
</feature>
<dbReference type="GO" id="GO:0008270">
    <property type="term" value="F:zinc ion binding"/>
    <property type="evidence" value="ECO:0007669"/>
    <property type="project" value="UniProtKB-KW"/>
</dbReference>
<dbReference type="GeneID" id="25984338"/>